<dbReference type="SUPFAM" id="SSF89796">
    <property type="entry name" value="CoA-transferase family III (CaiB/BaiF)"/>
    <property type="match status" value="1"/>
</dbReference>
<evidence type="ECO:0000256" key="1">
    <source>
        <dbReference type="ARBA" id="ARBA00022679"/>
    </source>
</evidence>
<keyword evidence="3" id="KW-1185">Reference proteome</keyword>
<sequence length="427" mass="46128">MGRRRAQGATCRVTEKEAVMSSDGASKPMPMDGIRVLDLSRVLAGPWCTQMLADFGADVIKVERPGQGDDSRAWGPPFYESADGQARVSAYFCAANRGKRSICLDLESETDRQALRELALRSDVLVENFKAGSLVRHGLDYATLSALNPRLVYCSITGYGQTGPYAARPGYDSIIQAVGAMMSVTGLPDDVAGGGPQKTGIPIIDLMTGVYACCGVLMALRERDASGQGQYLDLSLMDVQVSALSTLAANFLASGQAPQRNGNEHPTVVPGDAVQCLDGPLMLMVGNDRQFQRLCRHLGRESLAQDPRYATNELRVQGKNALMAQLREAFRGQTRQYWLERLLVEGIPCGPIQTVAEVLDDPHVRHRTLVATASDPVFGEIRSMGSALRMSRTPARHGRAPTVLGEHTEAVLSSLASSRLQANPEVK</sequence>
<gene>
    <name evidence="2" type="ORF">CAL23_10435</name>
</gene>
<dbReference type="PANTHER" id="PTHR48207:SF3">
    <property type="entry name" value="SUCCINATE--HYDROXYMETHYLGLUTARATE COA-TRANSFERASE"/>
    <property type="match status" value="1"/>
</dbReference>
<evidence type="ECO:0000313" key="2">
    <source>
        <dbReference type="EMBL" id="OZI82084.1"/>
    </source>
</evidence>
<dbReference type="InterPro" id="IPR023606">
    <property type="entry name" value="CoA-Trfase_III_dom_1_sf"/>
</dbReference>
<dbReference type="GO" id="GO:0016740">
    <property type="term" value="F:transferase activity"/>
    <property type="evidence" value="ECO:0007669"/>
    <property type="project" value="UniProtKB-KW"/>
</dbReference>
<evidence type="ECO:0000313" key="3">
    <source>
        <dbReference type="Proteomes" id="UP000216524"/>
    </source>
</evidence>
<dbReference type="Proteomes" id="UP000216524">
    <property type="component" value="Unassembled WGS sequence"/>
</dbReference>
<dbReference type="InterPro" id="IPR003673">
    <property type="entry name" value="CoA-Trfase_fam_III"/>
</dbReference>
<dbReference type="Gene3D" id="3.40.50.10540">
    <property type="entry name" value="Crotonobetainyl-coa:carnitine coa-transferase, domain 1"/>
    <property type="match status" value="1"/>
</dbReference>
<dbReference type="EMBL" id="NEVV01000001">
    <property type="protein sequence ID" value="OZI82084.1"/>
    <property type="molecule type" value="Genomic_DNA"/>
</dbReference>
<keyword evidence="1 2" id="KW-0808">Transferase</keyword>
<reference evidence="2 3" key="1">
    <citation type="submission" date="2017-05" db="EMBL/GenBank/DDBJ databases">
        <title>Complete and WGS of Bordetella genogroups.</title>
        <authorList>
            <person name="Spilker T."/>
            <person name="Lipuma J."/>
        </authorList>
    </citation>
    <scope>NUCLEOTIDE SEQUENCE [LARGE SCALE GENOMIC DNA]</scope>
    <source>
        <strain evidence="2 3">AU3139</strain>
    </source>
</reference>
<dbReference type="InterPro" id="IPR044855">
    <property type="entry name" value="CoA-Trfase_III_dom3_sf"/>
</dbReference>
<proteinExistence type="predicted"/>
<name>A0ABX4FIS2_9BORD</name>
<dbReference type="PANTHER" id="PTHR48207">
    <property type="entry name" value="SUCCINATE--HYDROXYMETHYLGLUTARATE COA-TRANSFERASE"/>
    <property type="match status" value="1"/>
</dbReference>
<organism evidence="2 3">
    <name type="scientific">Bordetella genomosp. 6</name>
    <dbReference type="NCBI Taxonomy" id="463024"/>
    <lineage>
        <taxon>Bacteria</taxon>
        <taxon>Pseudomonadati</taxon>
        <taxon>Pseudomonadota</taxon>
        <taxon>Betaproteobacteria</taxon>
        <taxon>Burkholderiales</taxon>
        <taxon>Alcaligenaceae</taxon>
        <taxon>Bordetella</taxon>
    </lineage>
</organism>
<accession>A0ABX4FIS2</accession>
<protein>
    <submittedName>
        <fullName evidence="2">CoA transferase</fullName>
    </submittedName>
</protein>
<dbReference type="Pfam" id="PF02515">
    <property type="entry name" value="CoA_transf_3"/>
    <property type="match status" value="1"/>
</dbReference>
<comment type="caution">
    <text evidence="2">The sequence shown here is derived from an EMBL/GenBank/DDBJ whole genome shotgun (WGS) entry which is preliminary data.</text>
</comment>
<dbReference type="Gene3D" id="3.30.1540.10">
    <property type="entry name" value="formyl-coa transferase, domain 3"/>
    <property type="match status" value="1"/>
</dbReference>
<dbReference type="InterPro" id="IPR050483">
    <property type="entry name" value="CoA-transferase_III_domain"/>
</dbReference>